<accession>A0A6J4QR23</accession>
<protein>
    <submittedName>
        <fullName evidence="1">Uncharacterized protein</fullName>
    </submittedName>
</protein>
<gene>
    <name evidence="1" type="ORF">AVDCRST_MAG80-2451</name>
</gene>
<sequence>MELIYRGEILRGNAIRIFPRLVQCSEDHRGEIAASIMLTYR</sequence>
<dbReference type="EMBL" id="CADCVC010000218">
    <property type="protein sequence ID" value="CAA9452546.1"/>
    <property type="molecule type" value="Genomic_DNA"/>
</dbReference>
<proteinExistence type="predicted"/>
<organism evidence="1">
    <name type="scientific">uncultured Rubrobacteraceae bacterium</name>
    <dbReference type="NCBI Taxonomy" id="349277"/>
    <lineage>
        <taxon>Bacteria</taxon>
        <taxon>Bacillati</taxon>
        <taxon>Actinomycetota</taxon>
        <taxon>Rubrobacteria</taxon>
        <taxon>Rubrobacterales</taxon>
        <taxon>Rubrobacteraceae</taxon>
        <taxon>environmental samples</taxon>
    </lineage>
</organism>
<name>A0A6J4QR23_9ACTN</name>
<reference evidence="1" key="1">
    <citation type="submission" date="2020-02" db="EMBL/GenBank/DDBJ databases">
        <authorList>
            <person name="Meier V. D."/>
        </authorList>
    </citation>
    <scope>NUCLEOTIDE SEQUENCE</scope>
    <source>
        <strain evidence="1">AVDCRST_MAG80</strain>
    </source>
</reference>
<dbReference type="AlphaFoldDB" id="A0A6J4QR23"/>
<evidence type="ECO:0000313" key="1">
    <source>
        <dbReference type="EMBL" id="CAA9452546.1"/>
    </source>
</evidence>